<dbReference type="AlphaFoldDB" id="A0A2Z6DYX4"/>
<evidence type="ECO:0000259" key="1">
    <source>
        <dbReference type="SMART" id="SM00834"/>
    </source>
</evidence>
<name>A0A2Z6DYX4_HYDTE</name>
<keyword evidence="3" id="KW-1185">Reference proteome</keyword>
<protein>
    <recommendedName>
        <fullName evidence="1">Putative regulatory protein FmdB zinc ribbon domain-containing protein</fullName>
    </recommendedName>
</protein>
<proteinExistence type="predicted"/>
<reference evidence="2 3" key="1">
    <citation type="submission" date="2018-04" db="EMBL/GenBank/DDBJ databases">
        <title>Complete genome sequence of Hydrogenophilus thermoluteolus TH-1.</title>
        <authorList>
            <person name="Arai H."/>
        </authorList>
    </citation>
    <scope>NUCLEOTIDE SEQUENCE [LARGE SCALE GENOMIC DNA]</scope>
    <source>
        <strain evidence="2 3">TH-1</strain>
    </source>
</reference>
<organism evidence="2 3">
    <name type="scientific">Hydrogenophilus thermoluteolus</name>
    <name type="common">Pseudomonas hydrogenothermophila</name>
    <dbReference type="NCBI Taxonomy" id="297"/>
    <lineage>
        <taxon>Bacteria</taxon>
        <taxon>Pseudomonadati</taxon>
        <taxon>Pseudomonadota</taxon>
        <taxon>Hydrogenophilia</taxon>
        <taxon>Hydrogenophilales</taxon>
        <taxon>Hydrogenophilaceae</taxon>
        <taxon>Hydrogenophilus</taxon>
    </lineage>
</organism>
<dbReference type="Pfam" id="PF09723">
    <property type="entry name" value="Zn_ribbon_8"/>
    <property type="match status" value="1"/>
</dbReference>
<dbReference type="RefSeq" id="WP_119335268.1">
    <property type="nucleotide sequence ID" value="NZ_AP018558.1"/>
</dbReference>
<dbReference type="PANTHER" id="PTHR34404">
    <property type="entry name" value="REGULATORY PROTEIN, FMDB FAMILY"/>
    <property type="match status" value="1"/>
</dbReference>
<dbReference type="Proteomes" id="UP000262004">
    <property type="component" value="Chromosome"/>
</dbReference>
<dbReference type="PANTHER" id="PTHR34404:SF2">
    <property type="entry name" value="CONSERVED SERINE RICH PROTEIN"/>
    <property type="match status" value="1"/>
</dbReference>
<dbReference type="EMBL" id="AP018558">
    <property type="protein sequence ID" value="BBD77538.1"/>
    <property type="molecule type" value="Genomic_DNA"/>
</dbReference>
<accession>A0A2Z6DYX4</accession>
<dbReference type="SMART" id="SM00834">
    <property type="entry name" value="CxxC_CXXC_SSSS"/>
    <property type="match status" value="1"/>
</dbReference>
<feature type="domain" description="Putative regulatory protein FmdB zinc ribbon" evidence="1">
    <location>
        <begin position="1"/>
        <end position="42"/>
    </location>
</feature>
<dbReference type="OrthoDB" id="9813321at2"/>
<evidence type="ECO:0000313" key="2">
    <source>
        <dbReference type="EMBL" id="BBD77538.1"/>
    </source>
</evidence>
<dbReference type="KEGG" id="htl:HPTL_1274"/>
<dbReference type="InterPro" id="IPR013429">
    <property type="entry name" value="Regulatory_FmdB_Zinc_ribbon"/>
</dbReference>
<sequence>MPIYEYRCESCGHEQEHLQKVNDAPITTCPTCGSGTYVKLLSAAGFAFKGDGWYVTDYKGNSNTKKSTNATADNSGCGAGACEACAATTE</sequence>
<gene>
    <name evidence="2" type="ORF">HPTL_1274</name>
</gene>
<dbReference type="NCBIfam" id="TIGR02605">
    <property type="entry name" value="CxxC_CxxC_SSSS"/>
    <property type="match status" value="1"/>
</dbReference>
<evidence type="ECO:0000313" key="3">
    <source>
        <dbReference type="Proteomes" id="UP000262004"/>
    </source>
</evidence>